<organism evidence="1 2">
    <name type="scientific">Zalaria obscura</name>
    <dbReference type="NCBI Taxonomy" id="2024903"/>
    <lineage>
        <taxon>Eukaryota</taxon>
        <taxon>Fungi</taxon>
        <taxon>Dikarya</taxon>
        <taxon>Ascomycota</taxon>
        <taxon>Pezizomycotina</taxon>
        <taxon>Dothideomycetes</taxon>
        <taxon>Dothideomycetidae</taxon>
        <taxon>Dothideales</taxon>
        <taxon>Zalariaceae</taxon>
        <taxon>Zalaria</taxon>
    </lineage>
</organism>
<reference evidence="1" key="1">
    <citation type="submission" date="2024-02" db="EMBL/GenBank/DDBJ databases">
        <title>Metagenome Assembled Genome of Zalaria obscura JY119.</title>
        <authorList>
            <person name="Vighnesh L."/>
            <person name="Jagadeeshwari U."/>
            <person name="Venkata Ramana C."/>
            <person name="Sasikala C."/>
        </authorList>
    </citation>
    <scope>NUCLEOTIDE SEQUENCE</scope>
    <source>
        <strain evidence="1">JY119</strain>
    </source>
</reference>
<protein>
    <submittedName>
        <fullName evidence="1">Uncharacterized protein</fullName>
    </submittedName>
</protein>
<proteinExistence type="predicted"/>
<gene>
    <name evidence="1" type="ORF">M8818_003469</name>
</gene>
<sequence length="649" mass="71297">MPLMVGWGDLVYVTMTVTEVTRTVVVGRTAFRAEAMPPHTAAGRSTPPALPSQPQQKLERPHRSWGPTPSVRPTPHSFEPAVFSAALNRSQEKWNDILSSRGQPRVPLPDVNQAQLSLPPQHYSPPPSRRIVKIIRTKPFVPAPPRTRLQCVADQKYTNDVLEEHSIPAIQFYNDTTIETIKGSWCDSYYGSEQPKDTPLVPPSTAIGNTRFPRQAIGNSRFPTAPRSFDPPKVPSLQSIEEADKKARARGNTRFPRSQRSVDTSETPSWSSIDNRRPLHGPSSSSPPSIIPSPPSSLDSHSFAPDRCALTYRPSSRFSKPKPFTYRDDTPPFEPRHTGNLRSYHTPGDESSILFQAVGDDLKLRKRIAHSDALSKLNGLADSRHHATLPADIQAMPPRCSPDSSLDFDDISSFDSTGILCGTPEPSPELEPARTRDLYIAPTFDDTDDSDLMDDTPGPSLPTPRPARASSPSPSFSQASSTDYFTGASSSRPSADYSADDSTGKSTSIMARIRRILAPGPPPPPPPADDTLPGRDTMRERIRQTMAIPLRRPAPAAPSLPVPAPTGPTPKLYPNLDPHDLSISAMNESKEWPSDSTPNPDNSSFVSYCSHSLLNLVRWYDNGIQAMRKVYRKAIGRPWPPEGGVGSWY</sequence>
<dbReference type="EMBL" id="JAMKPW020000015">
    <property type="protein sequence ID" value="KAK8210301.1"/>
    <property type="molecule type" value="Genomic_DNA"/>
</dbReference>
<comment type="caution">
    <text evidence="1">The sequence shown here is derived from an EMBL/GenBank/DDBJ whole genome shotgun (WGS) entry which is preliminary data.</text>
</comment>
<evidence type="ECO:0000313" key="2">
    <source>
        <dbReference type="Proteomes" id="UP001320706"/>
    </source>
</evidence>
<dbReference type="Proteomes" id="UP001320706">
    <property type="component" value="Unassembled WGS sequence"/>
</dbReference>
<accession>A0ACC3SEP6</accession>
<name>A0ACC3SEP6_9PEZI</name>
<keyword evidence="2" id="KW-1185">Reference proteome</keyword>
<evidence type="ECO:0000313" key="1">
    <source>
        <dbReference type="EMBL" id="KAK8210301.1"/>
    </source>
</evidence>